<sequence>MILYIIVLLFLIFQTSVRGNTVLVTLYAVDLHASPTYLGIIVAATSLFPMFFATYAGRLSDQWGYRFLFITGTMGTGVSLLLPYFFENQLFVLLLSQSLFGLFQIFTIVTVQNLIGALSNKKTRSHHFAVFSLGVSISNFLGPLLTGFSIDHLSFSQTYLLLAVFAIVPGVLIMFNMIHLPRPLTPPIEEKNNFRELLFNRSLRKTYITSGIILTGVGMYEFYFPVYAKSIHLSASLIGIILSCNAIAYILSRLLMKPLVDRFKEESILSGCLFVSAVAFLLIPIFTNPFLLMISSFIMGLGLGCCQPLSIVMAYNASPQGRTGEVLGIRLTINKSVQFLVPIVLSPLGSLFGFSPVFWSNSILFLLSSYSLSEKKHFSKINLFNK</sequence>
<dbReference type="SUPFAM" id="SSF103473">
    <property type="entry name" value="MFS general substrate transporter"/>
    <property type="match status" value="1"/>
</dbReference>
<dbReference type="PANTHER" id="PTHR23526:SF4">
    <property type="entry name" value="INTEGRAL MEMBRANE TRANSPORT PROTEIN"/>
    <property type="match status" value="1"/>
</dbReference>
<keyword evidence="3" id="KW-0812">Transmembrane</keyword>
<comment type="subcellular location">
    <subcellularLocation>
        <location evidence="1">Cell membrane</location>
        <topology evidence="1">Multi-pass membrane protein</topology>
    </subcellularLocation>
</comment>
<evidence type="ECO:0000256" key="2">
    <source>
        <dbReference type="ARBA" id="ARBA00022448"/>
    </source>
</evidence>
<proteinExistence type="predicted"/>
<dbReference type="Pfam" id="PF07690">
    <property type="entry name" value="MFS_1"/>
    <property type="match status" value="1"/>
</dbReference>
<keyword evidence="5" id="KW-0472">Membrane</keyword>
<reference evidence="7" key="2">
    <citation type="submission" date="2015-06" db="EMBL/GenBank/DDBJ databases">
        <title>Genome Sequence of Bacillus endophyticus and Analysis of its Companion Mechanism in the Ketogulonigenium vulgare-Bacillus strain Consortium.</title>
        <authorList>
            <person name="Jia N."/>
            <person name="Du J."/>
            <person name="Ding M.-Z."/>
            <person name="Gao F."/>
            <person name="Yuan Y.-J."/>
        </authorList>
    </citation>
    <scope>NUCLEOTIDE SEQUENCE [LARGE SCALE GENOMIC DNA]</scope>
    <source>
        <strain evidence="7">Hbe603</strain>
    </source>
</reference>
<dbReference type="GO" id="GO:0005886">
    <property type="term" value="C:plasma membrane"/>
    <property type="evidence" value="ECO:0007669"/>
    <property type="project" value="UniProtKB-SubCell"/>
</dbReference>
<evidence type="ECO:0000256" key="3">
    <source>
        <dbReference type="ARBA" id="ARBA00022692"/>
    </source>
</evidence>
<dbReference type="PANTHER" id="PTHR23526">
    <property type="entry name" value="INTEGRAL MEMBRANE TRANSPORT PROTEIN-RELATED"/>
    <property type="match status" value="1"/>
</dbReference>
<reference evidence="6 7" key="1">
    <citation type="journal article" date="2015" name="PLoS ONE">
        <title>Genome Sequence of Bacillus endophyticus and Analysis of Its Companion Mechanism in the Ketogulonigenium vulgare-Bacillus Strain Consortium.</title>
        <authorList>
            <person name="Jia N."/>
            <person name="Du J."/>
            <person name="Ding M.Z."/>
            <person name="Gao F."/>
            <person name="Yuan Y.J."/>
        </authorList>
    </citation>
    <scope>NUCLEOTIDE SEQUENCE [LARGE SCALE GENOMIC DNA]</scope>
    <source>
        <strain evidence="6 7">Hbe603</strain>
    </source>
</reference>
<accession>A0A1X7E0A6</accession>
<dbReference type="InterPro" id="IPR052528">
    <property type="entry name" value="Sugar_transport-like"/>
</dbReference>
<gene>
    <name evidence="6" type="ORF">BEH_09065</name>
</gene>
<evidence type="ECO:0000313" key="7">
    <source>
        <dbReference type="Proteomes" id="UP000036202"/>
    </source>
</evidence>
<dbReference type="InterPro" id="IPR020846">
    <property type="entry name" value="MFS_dom"/>
</dbReference>
<keyword evidence="4" id="KW-1133">Transmembrane helix</keyword>
<dbReference type="PROSITE" id="PS50850">
    <property type="entry name" value="MFS"/>
    <property type="match status" value="1"/>
</dbReference>
<dbReference type="KEGG" id="beo:BEH_09065"/>
<evidence type="ECO:0000313" key="6">
    <source>
        <dbReference type="EMBL" id="AKO92230.1"/>
    </source>
</evidence>
<accession>A0A0H4KF49</accession>
<dbReference type="Gene3D" id="1.20.1250.20">
    <property type="entry name" value="MFS general substrate transporter like domains"/>
    <property type="match status" value="1"/>
</dbReference>
<dbReference type="AlphaFoldDB" id="A0A1X7E0A6"/>
<keyword evidence="2" id="KW-0813">Transport</keyword>
<protein>
    <submittedName>
        <fullName evidence="6">Uncharacterized protein</fullName>
    </submittedName>
</protein>
<name>A0A1X7E0A6_9BACI</name>
<dbReference type="GeneID" id="93700958"/>
<dbReference type="InterPro" id="IPR036259">
    <property type="entry name" value="MFS_trans_sf"/>
</dbReference>
<dbReference type="InterPro" id="IPR011701">
    <property type="entry name" value="MFS"/>
</dbReference>
<dbReference type="RefSeq" id="WP_040057969.1">
    <property type="nucleotide sequence ID" value="NZ_CP011974.1"/>
</dbReference>
<evidence type="ECO:0000256" key="5">
    <source>
        <dbReference type="ARBA" id="ARBA00023136"/>
    </source>
</evidence>
<dbReference type="EMBL" id="CP011974">
    <property type="protein sequence ID" value="AKO92230.1"/>
    <property type="molecule type" value="Genomic_DNA"/>
</dbReference>
<evidence type="ECO:0000256" key="4">
    <source>
        <dbReference type="ARBA" id="ARBA00022989"/>
    </source>
</evidence>
<evidence type="ECO:0000256" key="1">
    <source>
        <dbReference type="ARBA" id="ARBA00004651"/>
    </source>
</evidence>
<dbReference type="Proteomes" id="UP000036202">
    <property type="component" value="Chromosome"/>
</dbReference>
<keyword evidence="7" id="KW-1185">Reference proteome</keyword>
<dbReference type="OrthoDB" id="4822895at2"/>
<organism evidence="6 7">
    <name type="scientific">Priestia filamentosa</name>
    <dbReference type="NCBI Taxonomy" id="1402861"/>
    <lineage>
        <taxon>Bacteria</taxon>
        <taxon>Bacillati</taxon>
        <taxon>Bacillota</taxon>
        <taxon>Bacilli</taxon>
        <taxon>Bacillales</taxon>
        <taxon>Bacillaceae</taxon>
        <taxon>Priestia</taxon>
    </lineage>
</organism>
<dbReference type="PATRIC" id="fig|135735.6.peg.1877"/>
<dbReference type="GO" id="GO:0022857">
    <property type="term" value="F:transmembrane transporter activity"/>
    <property type="evidence" value="ECO:0007669"/>
    <property type="project" value="InterPro"/>
</dbReference>
<dbReference type="CDD" id="cd17325">
    <property type="entry name" value="MFS_MdtG_SLC18_like"/>
    <property type="match status" value="1"/>
</dbReference>